<evidence type="ECO:0000256" key="4">
    <source>
        <dbReference type="ARBA" id="ARBA00022729"/>
    </source>
</evidence>
<dbReference type="Gene3D" id="3.40.190.10">
    <property type="entry name" value="Periplasmic binding protein-like II"/>
    <property type="match status" value="1"/>
</dbReference>
<reference evidence="5 6" key="1">
    <citation type="journal article" date="2019" name="Int. J. Syst. Evol. Microbiol.">
        <title>The Global Catalogue of Microorganisms (GCM) 10K type strain sequencing project: providing services to taxonomists for standard genome sequencing and annotation.</title>
        <authorList>
            <consortium name="The Broad Institute Genomics Platform"/>
            <consortium name="The Broad Institute Genome Sequencing Center for Infectious Disease"/>
            <person name="Wu L."/>
            <person name="Ma J."/>
        </authorList>
    </citation>
    <scope>NUCLEOTIDE SEQUENCE [LARGE SCALE GENOMIC DNA]</scope>
    <source>
        <strain evidence="5 6">JCM 16014</strain>
    </source>
</reference>
<dbReference type="PANTHER" id="PTHR43649">
    <property type="entry name" value="ARABINOSE-BINDING PROTEIN-RELATED"/>
    <property type="match status" value="1"/>
</dbReference>
<dbReference type="PANTHER" id="PTHR43649:SF31">
    <property type="entry name" value="SN-GLYCEROL-3-PHOSPHATE-BINDING PERIPLASMIC PROTEIN UGPB"/>
    <property type="match status" value="1"/>
</dbReference>
<protein>
    <submittedName>
        <fullName evidence="5">N-acetylglucosamine/diacetylchitobiose ABC transporter substrate-binding protein</fullName>
    </submittedName>
</protein>
<dbReference type="InterPro" id="IPR050490">
    <property type="entry name" value="Bact_solute-bd_prot1"/>
</dbReference>
<organism evidence="5 6">
    <name type="scientific">Catenulispora yoronensis</name>
    <dbReference type="NCBI Taxonomy" id="450799"/>
    <lineage>
        <taxon>Bacteria</taxon>
        <taxon>Bacillati</taxon>
        <taxon>Actinomycetota</taxon>
        <taxon>Actinomycetes</taxon>
        <taxon>Catenulisporales</taxon>
        <taxon>Catenulisporaceae</taxon>
        <taxon>Catenulispora</taxon>
    </lineage>
</organism>
<dbReference type="SUPFAM" id="SSF53850">
    <property type="entry name" value="Periplasmic binding protein-like II"/>
    <property type="match status" value="1"/>
</dbReference>
<keyword evidence="6" id="KW-1185">Reference proteome</keyword>
<evidence type="ECO:0000313" key="5">
    <source>
        <dbReference type="EMBL" id="GAA2041339.1"/>
    </source>
</evidence>
<comment type="caution">
    <text evidence="5">The sequence shown here is derived from an EMBL/GenBank/DDBJ whole genome shotgun (WGS) entry which is preliminary data.</text>
</comment>
<dbReference type="InterPro" id="IPR022386">
    <property type="entry name" value="Chitin_NgcE"/>
</dbReference>
<keyword evidence="4" id="KW-0732">Signal</keyword>
<dbReference type="Proteomes" id="UP001500751">
    <property type="component" value="Unassembled WGS sequence"/>
</dbReference>
<comment type="subcellular location">
    <subcellularLocation>
        <location evidence="1">Cell envelope</location>
    </subcellularLocation>
</comment>
<dbReference type="NCBIfam" id="TIGR03851">
    <property type="entry name" value="chitin_NgcE"/>
    <property type="match status" value="1"/>
</dbReference>
<name>A0ABN2UR01_9ACTN</name>
<evidence type="ECO:0000313" key="6">
    <source>
        <dbReference type="Proteomes" id="UP001500751"/>
    </source>
</evidence>
<dbReference type="Pfam" id="PF01547">
    <property type="entry name" value="SBP_bac_1"/>
    <property type="match status" value="1"/>
</dbReference>
<comment type="similarity">
    <text evidence="2">Belongs to the bacterial solute-binding protein 1 family.</text>
</comment>
<dbReference type="RefSeq" id="WP_344668055.1">
    <property type="nucleotide sequence ID" value="NZ_BAAAQN010000031.1"/>
</dbReference>
<dbReference type="InterPro" id="IPR006311">
    <property type="entry name" value="TAT_signal"/>
</dbReference>
<evidence type="ECO:0000256" key="1">
    <source>
        <dbReference type="ARBA" id="ARBA00004196"/>
    </source>
</evidence>
<dbReference type="PROSITE" id="PS51318">
    <property type="entry name" value="TAT"/>
    <property type="match status" value="1"/>
</dbReference>
<sequence>MSVSRRDLLRNAGLAALALPLAACVTDNKAKSGTAASPSTVLNSGPVSASNPFGVEAARPLEVVVFSGGNGEKYATEVHEVMYKKEFPQSTIKHGATQKIGTTLRPRFISGDVPDVVNNSGPEALDVQALVAEGQVADLSSLFEAPAIGFDGKKIKDVVIGGVYESSLIDGVPRVLQYSVGHRALWYNAKLFQAKGWKVPTTWEEFKALGQTAKADNRTLFAYPGQVGPFYQLWNLLYTAAKIGGNKVIVDIDNLGDGAWQAPAMIQSVSAWVEIQTDFGDKSYFGLDHTQTQVRQLQDKVLFYPCGSWIEGEMAKDKPATFEYALAPIPSVTASDAMPYGAFMVAGTEAYFVSAKGKNPQGGLEYLRLMLSKEGSHGYTEKTGNLTVVPGTADGLSLTSALTSADKAMQAAGKNIITDARFETWYKELFDEGKTQVNAVMSGRISPQQFCDAMQKKADALKKDSSVAKQTRTA</sequence>
<dbReference type="InterPro" id="IPR006059">
    <property type="entry name" value="SBP"/>
</dbReference>
<proteinExistence type="inferred from homology"/>
<accession>A0ABN2UR01</accession>
<gene>
    <name evidence="5" type="primary">ngcE_1</name>
    <name evidence="5" type="ORF">GCM10009839_49700</name>
</gene>
<evidence type="ECO:0000256" key="3">
    <source>
        <dbReference type="ARBA" id="ARBA00022448"/>
    </source>
</evidence>
<keyword evidence="3" id="KW-0813">Transport</keyword>
<evidence type="ECO:0000256" key="2">
    <source>
        <dbReference type="ARBA" id="ARBA00008520"/>
    </source>
</evidence>
<dbReference type="EMBL" id="BAAAQN010000031">
    <property type="protein sequence ID" value="GAA2041339.1"/>
    <property type="molecule type" value="Genomic_DNA"/>
</dbReference>